<accession>A0ABP8PAT0</accession>
<dbReference type="Proteomes" id="UP001501183">
    <property type="component" value="Unassembled WGS sequence"/>
</dbReference>
<reference evidence="2" key="1">
    <citation type="journal article" date="2019" name="Int. J. Syst. Evol. Microbiol.">
        <title>The Global Catalogue of Microorganisms (GCM) 10K type strain sequencing project: providing services to taxonomists for standard genome sequencing and annotation.</title>
        <authorList>
            <consortium name="The Broad Institute Genomics Platform"/>
            <consortium name="The Broad Institute Genome Sequencing Center for Infectious Disease"/>
            <person name="Wu L."/>
            <person name="Ma J."/>
        </authorList>
    </citation>
    <scope>NUCLEOTIDE SEQUENCE [LARGE SCALE GENOMIC DNA]</scope>
    <source>
        <strain evidence="2">JCM 32206</strain>
    </source>
</reference>
<name>A0ABP8PAT0_9NOCA</name>
<proteinExistence type="predicted"/>
<protein>
    <submittedName>
        <fullName evidence="1">Uncharacterized protein</fullName>
    </submittedName>
</protein>
<evidence type="ECO:0000313" key="2">
    <source>
        <dbReference type="Proteomes" id="UP001501183"/>
    </source>
</evidence>
<evidence type="ECO:0000313" key="1">
    <source>
        <dbReference type="EMBL" id="GAA4484643.1"/>
    </source>
</evidence>
<keyword evidence="2" id="KW-1185">Reference proteome</keyword>
<comment type="caution">
    <text evidence="1">The sequence shown here is derived from an EMBL/GenBank/DDBJ whole genome shotgun (WGS) entry which is preliminary data.</text>
</comment>
<gene>
    <name evidence="1" type="ORF">GCM10023094_38210</name>
</gene>
<dbReference type="EMBL" id="BAABFB010000059">
    <property type="protein sequence ID" value="GAA4484643.1"/>
    <property type="molecule type" value="Genomic_DNA"/>
</dbReference>
<organism evidence="1 2">
    <name type="scientific">Rhodococcus olei</name>
    <dbReference type="NCBI Taxonomy" id="2161675"/>
    <lineage>
        <taxon>Bacteria</taxon>
        <taxon>Bacillati</taxon>
        <taxon>Actinomycetota</taxon>
        <taxon>Actinomycetes</taxon>
        <taxon>Mycobacteriales</taxon>
        <taxon>Nocardiaceae</taxon>
        <taxon>Rhodococcus</taxon>
    </lineage>
</organism>
<sequence>MVGPEERAVAESLGGLGDAEQLLVGRALLGFGEDSQLHDRPLCTIGPSLRSAHSVVHQPVDGPVETVDEQVDNLWAACGAGHIAGLGSASCLWKTVPATFPSLWNSGLGTDAPARLPGGVWS</sequence>